<dbReference type="AlphaFoldDB" id="A0A0N4WV60"/>
<name>A0A0N4WV60_HAEPC</name>
<reference evidence="1" key="1">
    <citation type="submission" date="2017-02" db="UniProtKB">
        <authorList>
            <consortium name="WormBaseParasite"/>
        </authorList>
    </citation>
    <scope>IDENTIFICATION</scope>
</reference>
<organism evidence="1">
    <name type="scientific">Haemonchus placei</name>
    <name type="common">Barber's pole worm</name>
    <dbReference type="NCBI Taxonomy" id="6290"/>
    <lineage>
        <taxon>Eukaryota</taxon>
        <taxon>Metazoa</taxon>
        <taxon>Ecdysozoa</taxon>
        <taxon>Nematoda</taxon>
        <taxon>Chromadorea</taxon>
        <taxon>Rhabditida</taxon>
        <taxon>Rhabditina</taxon>
        <taxon>Rhabditomorpha</taxon>
        <taxon>Strongyloidea</taxon>
        <taxon>Trichostrongylidae</taxon>
        <taxon>Haemonchus</taxon>
    </lineage>
</organism>
<sequence>LHWSPTRDSSACTLSSVLFDAFNFSSHFFVYSFRTAVISSLSDRPRNCACIRLTVSITCWTSRCSLIIRCRLQAILSFS</sequence>
<accession>A0A0N4WV60</accession>
<protein>
    <submittedName>
        <fullName evidence="1">Secreted protein</fullName>
    </submittedName>
</protein>
<proteinExistence type="predicted"/>
<dbReference type="WBParaSite" id="HPLM_0001557501-mRNA-1">
    <property type="protein sequence ID" value="HPLM_0001557501-mRNA-1"/>
    <property type="gene ID" value="HPLM_0001557501"/>
</dbReference>
<evidence type="ECO:0000313" key="1">
    <source>
        <dbReference type="WBParaSite" id="HPLM_0001557501-mRNA-1"/>
    </source>
</evidence>